<dbReference type="AlphaFoldDB" id="A0A1Y5SNV4"/>
<dbReference type="EMBL" id="FWFQ01000015">
    <property type="protein sequence ID" value="SLN45017.1"/>
    <property type="molecule type" value="Genomic_DNA"/>
</dbReference>
<keyword evidence="2" id="KW-1185">Reference proteome</keyword>
<dbReference type="RefSeq" id="WP_176244128.1">
    <property type="nucleotide sequence ID" value="NZ_FWFQ01000015.1"/>
</dbReference>
<dbReference type="Gene3D" id="2.40.128.140">
    <property type="entry name" value="Outer membrane protein"/>
    <property type="match status" value="1"/>
</dbReference>
<dbReference type="Proteomes" id="UP000193409">
    <property type="component" value="Unassembled WGS sequence"/>
</dbReference>
<sequence length="112" mass="12630">MRAGFDYIFGTVGRNELLLRDVSSGQLYRGTRDYEPGTSFVLGADVAKVFSSIYLPEEDGLELTDFRTRARAGFHWQQGNAGFFYGLSYLGKEFESQSEGQLVGSLRLHWAF</sequence>
<gene>
    <name evidence="1" type="ORF">PSA7680_02286</name>
</gene>
<name>A0A1Y5SNV4_9RHOB</name>
<reference evidence="1 2" key="1">
    <citation type="submission" date="2017-03" db="EMBL/GenBank/DDBJ databases">
        <authorList>
            <person name="Afonso C.L."/>
            <person name="Miller P.J."/>
            <person name="Scott M.A."/>
            <person name="Spackman E."/>
            <person name="Goraichik I."/>
            <person name="Dimitrov K.M."/>
            <person name="Suarez D.L."/>
            <person name="Swayne D.E."/>
        </authorList>
    </citation>
    <scope>NUCLEOTIDE SEQUENCE [LARGE SCALE GENOMIC DNA]</scope>
    <source>
        <strain evidence="1 2">CECT 7680</strain>
    </source>
</reference>
<proteinExistence type="predicted"/>
<organism evidence="1 2">
    <name type="scientific">Pseudoruegeria aquimaris</name>
    <dbReference type="NCBI Taxonomy" id="393663"/>
    <lineage>
        <taxon>Bacteria</taxon>
        <taxon>Pseudomonadati</taxon>
        <taxon>Pseudomonadota</taxon>
        <taxon>Alphaproteobacteria</taxon>
        <taxon>Rhodobacterales</taxon>
        <taxon>Roseobacteraceae</taxon>
        <taxon>Pseudoruegeria</taxon>
    </lineage>
</organism>
<evidence type="ECO:0000313" key="2">
    <source>
        <dbReference type="Proteomes" id="UP000193409"/>
    </source>
</evidence>
<accession>A0A1Y5SNV4</accession>
<protein>
    <submittedName>
        <fullName evidence="1">Uncharacterized protein</fullName>
    </submittedName>
</protein>
<dbReference type="InterPro" id="IPR037107">
    <property type="entry name" value="Put_OMP_sf"/>
</dbReference>
<evidence type="ECO:0000313" key="1">
    <source>
        <dbReference type="EMBL" id="SLN45017.1"/>
    </source>
</evidence>